<gene>
    <name evidence="2" type="ORF">V22_09950</name>
</gene>
<dbReference type="KEGG" id="chya:V22_09950"/>
<protein>
    <submittedName>
        <fullName evidence="2">Uncharacterized protein</fullName>
    </submittedName>
</protein>
<evidence type="ECO:0000313" key="2">
    <source>
        <dbReference type="EMBL" id="QDT63770.1"/>
    </source>
</evidence>
<evidence type="ECO:0000256" key="1">
    <source>
        <dbReference type="SAM" id="Phobius"/>
    </source>
</evidence>
<dbReference type="RefSeq" id="WP_145260339.1">
    <property type="nucleotide sequence ID" value="NZ_CP036316.1"/>
</dbReference>
<keyword evidence="3" id="KW-1185">Reference proteome</keyword>
<organism evidence="2 3">
    <name type="scientific">Calycomorphotria hydatis</name>
    <dbReference type="NCBI Taxonomy" id="2528027"/>
    <lineage>
        <taxon>Bacteria</taxon>
        <taxon>Pseudomonadati</taxon>
        <taxon>Planctomycetota</taxon>
        <taxon>Planctomycetia</taxon>
        <taxon>Planctomycetales</taxon>
        <taxon>Planctomycetaceae</taxon>
        <taxon>Calycomorphotria</taxon>
    </lineage>
</organism>
<dbReference type="Proteomes" id="UP000319976">
    <property type="component" value="Chromosome"/>
</dbReference>
<accession>A0A517T5X7</accession>
<dbReference type="OrthoDB" id="215731at2"/>
<feature type="transmembrane region" description="Helical" evidence="1">
    <location>
        <begin position="73"/>
        <end position="92"/>
    </location>
</feature>
<evidence type="ECO:0000313" key="3">
    <source>
        <dbReference type="Proteomes" id="UP000319976"/>
    </source>
</evidence>
<keyword evidence="1" id="KW-0812">Transmembrane</keyword>
<reference evidence="2 3" key="1">
    <citation type="submission" date="2019-02" db="EMBL/GenBank/DDBJ databases">
        <title>Deep-cultivation of Planctomycetes and their phenomic and genomic characterization uncovers novel biology.</title>
        <authorList>
            <person name="Wiegand S."/>
            <person name="Jogler M."/>
            <person name="Boedeker C."/>
            <person name="Pinto D."/>
            <person name="Vollmers J."/>
            <person name="Rivas-Marin E."/>
            <person name="Kohn T."/>
            <person name="Peeters S.H."/>
            <person name="Heuer A."/>
            <person name="Rast P."/>
            <person name="Oberbeckmann S."/>
            <person name="Bunk B."/>
            <person name="Jeske O."/>
            <person name="Meyerdierks A."/>
            <person name="Storesund J.E."/>
            <person name="Kallscheuer N."/>
            <person name="Luecker S."/>
            <person name="Lage O.M."/>
            <person name="Pohl T."/>
            <person name="Merkel B.J."/>
            <person name="Hornburger P."/>
            <person name="Mueller R.-W."/>
            <person name="Bruemmer F."/>
            <person name="Labrenz M."/>
            <person name="Spormann A.M."/>
            <person name="Op den Camp H."/>
            <person name="Overmann J."/>
            <person name="Amann R."/>
            <person name="Jetten M.S.M."/>
            <person name="Mascher T."/>
            <person name="Medema M.H."/>
            <person name="Devos D.P."/>
            <person name="Kaster A.-K."/>
            <person name="Ovreas L."/>
            <person name="Rohde M."/>
            <person name="Galperin M.Y."/>
            <person name="Jogler C."/>
        </authorList>
    </citation>
    <scope>NUCLEOTIDE SEQUENCE [LARGE SCALE GENOMIC DNA]</scope>
    <source>
        <strain evidence="2 3">V22</strain>
    </source>
</reference>
<name>A0A517T5X7_9PLAN</name>
<keyword evidence="1" id="KW-0472">Membrane</keyword>
<sequence length="98" mass="10626">MLRALFISVGLFITLCGGVLLFVDRLVLNSMVTEATSGPVAAARDHWAVNHMLVHRTSTNGAIVQEELDPPDWMAYAVLSVGSVQMLYAVALPRSSKK</sequence>
<proteinExistence type="predicted"/>
<dbReference type="EMBL" id="CP036316">
    <property type="protein sequence ID" value="QDT63770.1"/>
    <property type="molecule type" value="Genomic_DNA"/>
</dbReference>
<dbReference type="AlphaFoldDB" id="A0A517T5X7"/>
<keyword evidence="1" id="KW-1133">Transmembrane helix</keyword>